<evidence type="ECO:0000259" key="15">
    <source>
        <dbReference type="PROSITE" id="PS50109"/>
    </source>
</evidence>
<dbReference type="PANTHER" id="PTHR45339">
    <property type="entry name" value="HYBRID SIGNAL TRANSDUCTION HISTIDINE KINASE J"/>
    <property type="match status" value="1"/>
</dbReference>
<evidence type="ECO:0000256" key="1">
    <source>
        <dbReference type="ARBA" id="ARBA00000085"/>
    </source>
</evidence>
<keyword evidence="6" id="KW-0812">Transmembrane</keyword>
<keyword evidence="10" id="KW-0902">Two-component regulatory system</keyword>
<proteinExistence type="predicted"/>
<evidence type="ECO:0000256" key="10">
    <source>
        <dbReference type="ARBA" id="ARBA00023012"/>
    </source>
</evidence>
<keyword evidence="18" id="KW-0808">Transferase</keyword>
<dbReference type="SMART" id="SM00448">
    <property type="entry name" value="REC"/>
    <property type="match status" value="2"/>
</dbReference>
<evidence type="ECO:0000313" key="18">
    <source>
        <dbReference type="EMBL" id="SNB85117.1"/>
    </source>
</evidence>
<dbReference type="GO" id="GO:0005886">
    <property type="term" value="C:plasma membrane"/>
    <property type="evidence" value="ECO:0007669"/>
    <property type="project" value="UniProtKB-SubCell"/>
</dbReference>
<evidence type="ECO:0000256" key="13">
    <source>
        <dbReference type="PROSITE-ProRule" id="PRU00169"/>
    </source>
</evidence>
<dbReference type="Pfam" id="PF00512">
    <property type="entry name" value="HisKA"/>
    <property type="match status" value="1"/>
</dbReference>
<dbReference type="CDD" id="cd17546">
    <property type="entry name" value="REC_hyHK_CKI1_RcsC-like"/>
    <property type="match status" value="1"/>
</dbReference>
<feature type="domain" description="HPt" evidence="17">
    <location>
        <begin position="577"/>
        <end position="670"/>
    </location>
</feature>
<keyword evidence="8" id="KW-0067">ATP-binding</keyword>
<evidence type="ECO:0000256" key="12">
    <source>
        <dbReference type="PROSITE-ProRule" id="PRU00110"/>
    </source>
</evidence>
<dbReference type="OrthoDB" id="9813151at2"/>
<feature type="region of interest" description="Disordered" evidence="14">
    <location>
        <begin position="135"/>
        <end position="160"/>
    </location>
</feature>
<keyword evidence="4" id="KW-1003">Cell membrane</keyword>
<dbReference type="InterPro" id="IPR011006">
    <property type="entry name" value="CheY-like_superfamily"/>
</dbReference>
<dbReference type="AlphaFoldDB" id="A0A212SHE0"/>
<dbReference type="SUPFAM" id="SSF47226">
    <property type="entry name" value="Histidine-containing phosphotransfer domain, HPT domain"/>
    <property type="match status" value="1"/>
</dbReference>
<dbReference type="InterPro" id="IPR008207">
    <property type="entry name" value="Sig_transdc_His_kin_Hpt_dom"/>
</dbReference>
<dbReference type="GO" id="GO:0005524">
    <property type="term" value="F:ATP binding"/>
    <property type="evidence" value="ECO:0007669"/>
    <property type="project" value="UniProtKB-KW"/>
</dbReference>
<protein>
    <recommendedName>
        <fullName evidence="3">histidine kinase</fullName>
        <ecNumber evidence="3">2.7.13.3</ecNumber>
    </recommendedName>
</protein>
<comment type="subcellular location">
    <subcellularLocation>
        <location evidence="2">Cell membrane</location>
        <topology evidence="2">Multi-pass membrane protein</topology>
    </subcellularLocation>
</comment>
<dbReference type="InterPro" id="IPR003661">
    <property type="entry name" value="HisK_dim/P_dom"/>
</dbReference>
<name>A0A212SHE0_RHOAC</name>
<dbReference type="Gene3D" id="1.20.120.160">
    <property type="entry name" value="HPT domain"/>
    <property type="match status" value="1"/>
</dbReference>
<evidence type="ECO:0000313" key="19">
    <source>
        <dbReference type="Proteomes" id="UP000198418"/>
    </source>
</evidence>
<keyword evidence="9" id="KW-1133">Transmembrane helix</keyword>
<dbReference type="SUPFAM" id="SSF55874">
    <property type="entry name" value="ATPase domain of HSP90 chaperone/DNA topoisomerase II/histidine kinase"/>
    <property type="match status" value="1"/>
</dbReference>
<evidence type="ECO:0000256" key="2">
    <source>
        <dbReference type="ARBA" id="ARBA00004651"/>
    </source>
</evidence>
<dbReference type="Gene3D" id="3.40.50.2300">
    <property type="match status" value="2"/>
</dbReference>
<dbReference type="FunFam" id="3.30.565.10:FF:000010">
    <property type="entry name" value="Sensor histidine kinase RcsC"/>
    <property type="match status" value="1"/>
</dbReference>
<evidence type="ECO:0000256" key="5">
    <source>
        <dbReference type="ARBA" id="ARBA00022553"/>
    </source>
</evidence>
<reference evidence="19" key="1">
    <citation type="submission" date="2017-06" db="EMBL/GenBank/DDBJ databases">
        <authorList>
            <person name="Varghese N."/>
            <person name="Submissions S."/>
        </authorList>
    </citation>
    <scope>NUCLEOTIDE SEQUENCE [LARGE SCALE GENOMIC DNA]</scope>
    <source>
        <strain evidence="19">DSM 137</strain>
    </source>
</reference>
<dbReference type="SUPFAM" id="SSF52172">
    <property type="entry name" value="CheY-like"/>
    <property type="match status" value="2"/>
</dbReference>
<evidence type="ECO:0000256" key="4">
    <source>
        <dbReference type="ARBA" id="ARBA00022475"/>
    </source>
</evidence>
<evidence type="ECO:0000256" key="9">
    <source>
        <dbReference type="ARBA" id="ARBA00022989"/>
    </source>
</evidence>
<gene>
    <name evidence="18" type="ORF">SAMN06265338_1446</name>
</gene>
<feature type="modified residue" description="4-aspartylphosphate" evidence="13">
    <location>
        <position position="474"/>
    </location>
</feature>
<dbReference type="InterPro" id="IPR036097">
    <property type="entry name" value="HisK_dim/P_sf"/>
</dbReference>
<dbReference type="InterPro" id="IPR036641">
    <property type="entry name" value="HPT_dom_sf"/>
</dbReference>
<keyword evidence="5 13" id="KW-0597">Phosphoprotein</keyword>
<dbReference type="CDD" id="cd16922">
    <property type="entry name" value="HATPase_EvgS-ArcB-TorS-like"/>
    <property type="match status" value="1"/>
</dbReference>
<dbReference type="Pfam" id="PF00072">
    <property type="entry name" value="Response_reg"/>
    <property type="match status" value="2"/>
</dbReference>
<dbReference type="PROSITE" id="PS50110">
    <property type="entry name" value="RESPONSE_REGULATORY"/>
    <property type="match status" value="2"/>
</dbReference>
<organism evidence="18 19">
    <name type="scientific">Rhodoblastus acidophilus</name>
    <name type="common">Rhodopseudomonas acidophila</name>
    <dbReference type="NCBI Taxonomy" id="1074"/>
    <lineage>
        <taxon>Bacteria</taxon>
        <taxon>Pseudomonadati</taxon>
        <taxon>Pseudomonadota</taxon>
        <taxon>Alphaproteobacteria</taxon>
        <taxon>Hyphomicrobiales</taxon>
        <taxon>Rhodoblastaceae</taxon>
        <taxon>Rhodoblastus</taxon>
    </lineage>
</organism>
<dbReference type="PROSITE" id="PS50894">
    <property type="entry name" value="HPT"/>
    <property type="match status" value="1"/>
</dbReference>
<evidence type="ECO:0000256" key="14">
    <source>
        <dbReference type="SAM" id="MobiDB-lite"/>
    </source>
</evidence>
<feature type="domain" description="Histidine kinase" evidence="15">
    <location>
        <begin position="175"/>
        <end position="396"/>
    </location>
</feature>
<feature type="modified residue" description="4-aspartylphosphate" evidence="13">
    <location>
        <position position="57"/>
    </location>
</feature>
<dbReference type="CDD" id="cd00082">
    <property type="entry name" value="HisKA"/>
    <property type="match status" value="1"/>
</dbReference>
<dbReference type="SUPFAM" id="SSF47384">
    <property type="entry name" value="Homodimeric domain of signal transducing histidine kinase"/>
    <property type="match status" value="1"/>
</dbReference>
<dbReference type="InterPro" id="IPR036890">
    <property type="entry name" value="HATPase_C_sf"/>
</dbReference>
<dbReference type="Gene3D" id="1.10.287.130">
    <property type="match status" value="1"/>
</dbReference>
<dbReference type="EMBL" id="FYDG01000044">
    <property type="protein sequence ID" value="SNB85117.1"/>
    <property type="molecule type" value="Genomic_DNA"/>
</dbReference>
<keyword evidence="7" id="KW-0547">Nucleotide-binding</keyword>
<dbReference type="SMART" id="SM00387">
    <property type="entry name" value="HATPase_c"/>
    <property type="match status" value="1"/>
</dbReference>
<dbReference type="InterPro" id="IPR003594">
    <property type="entry name" value="HATPase_dom"/>
</dbReference>
<dbReference type="InterPro" id="IPR004358">
    <property type="entry name" value="Sig_transdc_His_kin-like_C"/>
</dbReference>
<evidence type="ECO:0000256" key="6">
    <source>
        <dbReference type="ARBA" id="ARBA00022692"/>
    </source>
</evidence>
<dbReference type="InterPro" id="IPR001789">
    <property type="entry name" value="Sig_transdc_resp-reg_receiver"/>
</dbReference>
<keyword evidence="11" id="KW-0472">Membrane</keyword>
<feature type="domain" description="Response regulatory" evidence="16">
    <location>
        <begin position="6"/>
        <end position="123"/>
    </location>
</feature>
<dbReference type="Pfam" id="PF02518">
    <property type="entry name" value="HATPase_c"/>
    <property type="match status" value="1"/>
</dbReference>
<dbReference type="GO" id="GO:0000155">
    <property type="term" value="F:phosphorelay sensor kinase activity"/>
    <property type="evidence" value="ECO:0007669"/>
    <property type="project" value="InterPro"/>
</dbReference>
<accession>A0A212SHE0</accession>
<dbReference type="PANTHER" id="PTHR45339:SF1">
    <property type="entry name" value="HYBRID SIGNAL TRANSDUCTION HISTIDINE KINASE J"/>
    <property type="match status" value="1"/>
</dbReference>
<evidence type="ECO:0000256" key="3">
    <source>
        <dbReference type="ARBA" id="ARBA00012438"/>
    </source>
</evidence>
<dbReference type="EC" id="2.7.13.3" evidence="3"/>
<dbReference type="RefSeq" id="WP_088522734.1">
    <property type="nucleotide sequence ID" value="NZ_FYDG01000044.1"/>
</dbReference>
<evidence type="ECO:0000259" key="16">
    <source>
        <dbReference type="PROSITE" id="PS50110"/>
    </source>
</evidence>
<feature type="modified residue" description="Phosphohistidine" evidence="12">
    <location>
        <position position="616"/>
    </location>
</feature>
<dbReference type="Gene3D" id="3.30.565.10">
    <property type="entry name" value="Histidine kinase-like ATPase, C-terminal domain"/>
    <property type="match status" value="1"/>
</dbReference>
<dbReference type="SMART" id="SM00388">
    <property type="entry name" value="HisKA"/>
    <property type="match status" value="1"/>
</dbReference>
<evidence type="ECO:0000256" key="11">
    <source>
        <dbReference type="ARBA" id="ARBA00023136"/>
    </source>
</evidence>
<feature type="domain" description="Response regulatory" evidence="16">
    <location>
        <begin position="423"/>
        <end position="541"/>
    </location>
</feature>
<comment type="catalytic activity">
    <reaction evidence="1">
        <text>ATP + protein L-histidine = ADP + protein N-phospho-L-histidine.</text>
        <dbReference type="EC" id="2.7.13.3"/>
    </reaction>
</comment>
<evidence type="ECO:0000256" key="8">
    <source>
        <dbReference type="ARBA" id="ARBA00022840"/>
    </source>
</evidence>
<evidence type="ECO:0000259" key="17">
    <source>
        <dbReference type="PROSITE" id="PS50894"/>
    </source>
</evidence>
<sequence length="679" mass="73724">MNGILRILLVDDDDVDRETLVRMFAKYWRPLDIHEANTIAQAQAHLARATFDCVLLDYQLQGDLGLQLIPEIGRHRPQVCPIILVTMHESQGLIVDAIHQGVTDYLAKATLNAEKLGAAVDRVLRRAEIEQSKRDAEAERRALDEKANRQREESLREAAEQAERASRAKSMFIANMSHEIRTPLNAVIGLSYLLTRTELSAEQQGLVARIKIASKSLLDIVNDVLDLSKLGAAALKLERTPFCLRDAIKDLAEIVTVQSEERMLNFAIEIDDDLPNTLIGDPVRLRQILLNLLTNAIKFTSKGRVVLRVKRIDSAEAWTKIRFEVEDTGIGIDPQTLTKLFDPFVQADASTTRRYGGTGLGLSIARELVALMGGEIGAVSHPGEGSLFSFEITCATSNEIPETNKRGQGGAAVESGSRLQGVKVLLVDDSDINVEVGKSILELEGASVATASNGLEAVHFVLADPKAVDVVLMDLQMPVLDGLDAFRRIESILGKARPVVIALTAGSLSDSLNEARACGMDSLIHKPFEIGELISVILGHLSEGKTRAPHKAGPPVSGLIADWPEIAGIDAAEAQARMGGNRDLFISSLRIFLRQNQELEAMLHGAGPDPIKRSMHRLKGGAATLGARTLRELAQQIEAAHLQGDVTASNDLLPRLGAELARIRASADAFMAESETHAA</sequence>
<dbReference type="CDD" id="cd00088">
    <property type="entry name" value="HPT"/>
    <property type="match status" value="1"/>
</dbReference>
<keyword evidence="19" id="KW-1185">Reference proteome</keyword>
<dbReference type="InterPro" id="IPR005467">
    <property type="entry name" value="His_kinase_dom"/>
</dbReference>
<dbReference type="PRINTS" id="PR00344">
    <property type="entry name" value="BCTRLSENSOR"/>
</dbReference>
<dbReference type="Pfam" id="PF01627">
    <property type="entry name" value="Hpt"/>
    <property type="match status" value="1"/>
</dbReference>
<evidence type="ECO:0000256" key="7">
    <source>
        <dbReference type="ARBA" id="ARBA00022741"/>
    </source>
</evidence>
<dbReference type="PROSITE" id="PS50109">
    <property type="entry name" value="HIS_KIN"/>
    <property type="match status" value="1"/>
</dbReference>
<keyword evidence="18" id="KW-0418">Kinase</keyword>
<dbReference type="Proteomes" id="UP000198418">
    <property type="component" value="Unassembled WGS sequence"/>
</dbReference>